<accession>A0A8J6BKH9</accession>
<dbReference type="PANTHER" id="PTHR15446:SF2">
    <property type="entry name" value="UROPLAKIN-3B-LIKE PROTEIN 1-RELATED"/>
    <property type="match status" value="1"/>
</dbReference>
<dbReference type="AlphaFoldDB" id="A0A8J6BKH9"/>
<evidence type="ECO:0000313" key="5">
    <source>
        <dbReference type="Proteomes" id="UP000770717"/>
    </source>
</evidence>
<dbReference type="Proteomes" id="UP000770717">
    <property type="component" value="Unassembled WGS sequence"/>
</dbReference>
<reference evidence="4" key="1">
    <citation type="thesis" date="2020" institute="ProQuest LLC" country="789 East Eisenhower Parkway, Ann Arbor, MI, USA">
        <title>Comparative Genomics and Chromosome Evolution.</title>
        <authorList>
            <person name="Mudd A.B."/>
        </authorList>
    </citation>
    <scope>NUCLEOTIDE SEQUENCE</scope>
    <source>
        <strain evidence="4">HN-11 Male</strain>
        <tissue evidence="4">Kidney and liver</tissue>
    </source>
</reference>
<dbReference type="EMBL" id="WNTK01003175">
    <property type="protein sequence ID" value="KAG9465320.1"/>
    <property type="molecule type" value="Genomic_DNA"/>
</dbReference>
<keyword evidence="1" id="KW-0472">Membrane</keyword>
<feature type="transmembrane region" description="Helical" evidence="1">
    <location>
        <begin position="182"/>
        <end position="207"/>
    </location>
</feature>
<dbReference type="Pfam" id="PF18861">
    <property type="entry name" value="PTP_tm"/>
    <property type="match status" value="1"/>
</dbReference>
<dbReference type="InterPro" id="IPR041201">
    <property type="entry name" value="PTPRJ_TM"/>
</dbReference>
<evidence type="ECO:0000256" key="2">
    <source>
        <dbReference type="SAM" id="SignalP"/>
    </source>
</evidence>
<dbReference type="GO" id="GO:0016020">
    <property type="term" value="C:membrane"/>
    <property type="evidence" value="ECO:0007669"/>
    <property type="project" value="TreeGrafter"/>
</dbReference>
<evidence type="ECO:0000313" key="4">
    <source>
        <dbReference type="EMBL" id="KAG9465320.1"/>
    </source>
</evidence>
<keyword evidence="2" id="KW-0732">Signal</keyword>
<keyword evidence="5" id="KW-1185">Reference proteome</keyword>
<dbReference type="Pfam" id="PF07353">
    <property type="entry name" value="Uroplakin_II"/>
    <property type="match status" value="1"/>
</dbReference>
<dbReference type="InterPro" id="IPR009952">
    <property type="entry name" value="Uroplakin-2"/>
</dbReference>
<evidence type="ECO:0000259" key="3">
    <source>
        <dbReference type="Pfam" id="PF18861"/>
    </source>
</evidence>
<dbReference type="InterPro" id="IPR024831">
    <property type="entry name" value="Uroplakin-3"/>
</dbReference>
<dbReference type="PANTHER" id="PTHR15446">
    <property type="entry name" value="UROPLAKIN III"/>
    <property type="match status" value="1"/>
</dbReference>
<name>A0A8J6BKH9_ELECQ</name>
<comment type="caution">
    <text evidence="4">The sequence shown here is derived from an EMBL/GenBank/DDBJ whole genome shotgun (WGS) entry which is preliminary data.</text>
</comment>
<evidence type="ECO:0000256" key="1">
    <source>
        <dbReference type="SAM" id="Phobius"/>
    </source>
</evidence>
<feature type="chain" id="PRO_5035320832" description="PTPRJ transmembrane domain-containing protein" evidence="2">
    <location>
        <begin position="20"/>
        <end position="245"/>
    </location>
</feature>
<keyword evidence="1" id="KW-1133">Transmembrane helix</keyword>
<proteinExistence type="predicted"/>
<feature type="signal peptide" evidence="2">
    <location>
        <begin position="1"/>
        <end position="19"/>
    </location>
</feature>
<organism evidence="4 5">
    <name type="scientific">Eleutherodactylus coqui</name>
    <name type="common">Puerto Rican coqui</name>
    <dbReference type="NCBI Taxonomy" id="57060"/>
    <lineage>
        <taxon>Eukaryota</taxon>
        <taxon>Metazoa</taxon>
        <taxon>Chordata</taxon>
        <taxon>Craniata</taxon>
        <taxon>Vertebrata</taxon>
        <taxon>Euteleostomi</taxon>
        <taxon>Amphibia</taxon>
        <taxon>Batrachia</taxon>
        <taxon>Anura</taxon>
        <taxon>Neobatrachia</taxon>
        <taxon>Hyloidea</taxon>
        <taxon>Eleutherodactylidae</taxon>
        <taxon>Eleutherodactylinae</taxon>
        <taxon>Eleutherodactylus</taxon>
        <taxon>Eleutherodactylus</taxon>
    </lineage>
</organism>
<gene>
    <name evidence="4" type="ORF">GDO78_018508</name>
</gene>
<sequence length="245" mass="27616">MDLYLKMGLLLVGSVAVGASDISIYIPQVTKDIIGNITHETFVLVQPNCIFNQYITTNVWLVIALNKSFSSLNDSDLGTPVPYSSYRNGHHEYYHTLLVSAGQYPCSTTNSTLNVIQIGSETCKEKFCNGPLSNNQTYRVRFVLLNSTGIFDKTQWSNEMILQQDKPFQESIIWPSGRSGGMIVLTSILSVLLAILLVCLIAALVFGSRDICWKRTMINKQRMANWDFMSPSTYRSRRDPMYLES</sequence>
<protein>
    <recommendedName>
        <fullName evidence="3">PTPRJ transmembrane domain-containing protein</fullName>
    </recommendedName>
</protein>
<dbReference type="OrthoDB" id="9939598at2759"/>
<keyword evidence="1" id="KW-0812">Transmembrane</keyword>
<feature type="domain" description="PTPRJ transmembrane" evidence="3">
    <location>
        <begin position="82"/>
        <end position="144"/>
    </location>
</feature>